<accession>A0ABD1SIP0</accession>
<dbReference type="PROSITE" id="PS50127">
    <property type="entry name" value="UBC_2"/>
    <property type="match status" value="1"/>
</dbReference>
<evidence type="ECO:0000256" key="5">
    <source>
        <dbReference type="SAM" id="SignalP"/>
    </source>
</evidence>
<reference evidence="8" key="1">
    <citation type="submission" date="2024-07" db="EMBL/GenBank/DDBJ databases">
        <title>Two chromosome-level genome assemblies of Korean endemic species Abeliophyllum distichum and Forsythia ovata (Oleaceae).</title>
        <authorList>
            <person name="Jang H."/>
        </authorList>
    </citation>
    <scope>NUCLEOTIDE SEQUENCE [LARGE SCALE GENOMIC DNA]</scope>
</reference>
<evidence type="ECO:0000256" key="2">
    <source>
        <dbReference type="ARBA" id="ARBA00022786"/>
    </source>
</evidence>
<dbReference type="InterPro" id="IPR016135">
    <property type="entry name" value="UBQ-conjugating_enzyme/RWD"/>
</dbReference>
<dbReference type="GO" id="GO:0016740">
    <property type="term" value="F:transferase activity"/>
    <property type="evidence" value="ECO:0007669"/>
    <property type="project" value="UniProtKB-KW"/>
</dbReference>
<dbReference type="PROSITE" id="PS00183">
    <property type="entry name" value="UBC_1"/>
    <property type="match status" value="1"/>
</dbReference>
<dbReference type="Gene3D" id="3.10.110.10">
    <property type="entry name" value="Ubiquitin Conjugating Enzyme"/>
    <property type="match status" value="1"/>
</dbReference>
<keyword evidence="2" id="KW-0833">Ubl conjugation pathway</keyword>
<dbReference type="Proteomes" id="UP001604277">
    <property type="component" value="Unassembled WGS sequence"/>
</dbReference>
<keyword evidence="1" id="KW-0808">Transferase</keyword>
<dbReference type="InterPro" id="IPR023313">
    <property type="entry name" value="UBQ-conjugating_AS"/>
</dbReference>
<feature type="active site" description="Glycyl thioester intermediate" evidence="3">
    <location>
        <position position="151"/>
    </location>
</feature>
<feature type="region of interest" description="Disordered" evidence="4">
    <location>
        <begin position="338"/>
        <end position="363"/>
    </location>
</feature>
<evidence type="ECO:0000259" key="6">
    <source>
        <dbReference type="PROSITE" id="PS50127"/>
    </source>
</evidence>
<feature type="compositionally biased region" description="Polar residues" evidence="4">
    <location>
        <begin position="345"/>
        <end position="363"/>
    </location>
</feature>
<keyword evidence="8" id="KW-1185">Reference proteome</keyword>
<name>A0ABD1SIP0_9LAMI</name>
<protein>
    <recommendedName>
        <fullName evidence="6">UBC core domain-containing protein</fullName>
    </recommendedName>
</protein>
<feature type="compositionally biased region" description="Polar residues" evidence="4">
    <location>
        <begin position="388"/>
        <end position="406"/>
    </location>
</feature>
<feature type="compositionally biased region" description="Polar residues" evidence="4">
    <location>
        <begin position="222"/>
        <end position="239"/>
    </location>
</feature>
<evidence type="ECO:0000256" key="3">
    <source>
        <dbReference type="PROSITE-ProRule" id="PRU10133"/>
    </source>
</evidence>
<comment type="caution">
    <text evidence="7">The sequence shown here is derived from an EMBL/GenBank/DDBJ whole genome shotgun (WGS) entry which is preliminary data.</text>
</comment>
<evidence type="ECO:0000256" key="4">
    <source>
        <dbReference type="SAM" id="MobiDB-lite"/>
    </source>
</evidence>
<feature type="region of interest" description="Disordered" evidence="4">
    <location>
        <begin position="388"/>
        <end position="421"/>
    </location>
</feature>
<feature type="signal peptide" evidence="5">
    <location>
        <begin position="1"/>
        <end position="28"/>
    </location>
</feature>
<gene>
    <name evidence="7" type="ORF">Fot_34446</name>
</gene>
<organism evidence="7 8">
    <name type="scientific">Forsythia ovata</name>
    <dbReference type="NCBI Taxonomy" id="205694"/>
    <lineage>
        <taxon>Eukaryota</taxon>
        <taxon>Viridiplantae</taxon>
        <taxon>Streptophyta</taxon>
        <taxon>Embryophyta</taxon>
        <taxon>Tracheophyta</taxon>
        <taxon>Spermatophyta</taxon>
        <taxon>Magnoliopsida</taxon>
        <taxon>eudicotyledons</taxon>
        <taxon>Gunneridae</taxon>
        <taxon>Pentapetalae</taxon>
        <taxon>asterids</taxon>
        <taxon>lamiids</taxon>
        <taxon>Lamiales</taxon>
        <taxon>Oleaceae</taxon>
        <taxon>Forsythieae</taxon>
        <taxon>Forsythia</taxon>
    </lineage>
</organism>
<feature type="region of interest" description="Disordered" evidence="4">
    <location>
        <begin position="527"/>
        <end position="566"/>
    </location>
</feature>
<dbReference type="Pfam" id="PF00179">
    <property type="entry name" value="UQ_con"/>
    <property type="match status" value="1"/>
</dbReference>
<dbReference type="PANTHER" id="PTHR24068">
    <property type="entry name" value="UBIQUITIN-CONJUGATING ENZYME E2"/>
    <property type="match status" value="1"/>
</dbReference>
<proteinExistence type="predicted"/>
<feature type="compositionally biased region" description="Basic and acidic residues" evidence="4">
    <location>
        <begin position="535"/>
        <end position="561"/>
    </location>
</feature>
<evidence type="ECO:0000313" key="7">
    <source>
        <dbReference type="EMBL" id="KAL2500598.1"/>
    </source>
</evidence>
<evidence type="ECO:0000256" key="1">
    <source>
        <dbReference type="ARBA" id="ARBA00022679"/>
    </source>
</evidence>
<dbReference type="AlphaFoldDB" id="A0ABD1SIP0"/>
<dbReference type="SUPFAM" id="SSF54495">
    <property type="entry name" value="UBC-like"/>
    <property type="match status" value="1"/>
</dbReference>
<feature type="region of interest" description="Disordered" evidence="4">
    <location>
        <begin position="213"/>
        <end position="239"/>
    </location>
</feature>
<dbReference type="InterPro" id="IPR000608">
    <property type="entry name" value="UBC"/>
</dbReference>
<sequence length="604" mass="67286">MDGQLNIGGQKRMLRVMFCLLAVNGSSGISNANNTIKLLLVKECTSQRISQISSTSIYSISDDLASGTNEVKTIEQLFDSLELSKVIKIGGNYRLQNVKEHNDVFTVMRLTVDYDLIAKHVTVPCFESQPPIVTFTTPIYHPNIDTGGRICLDILNLPPKGAWQPSLNISTVLISIGLLLSEPNPDDGLMHEASKEYKYNRAAFDHKARSMTEKYARAGESESATGGQETQSYTNPSTIQSEMNVSDVSTYENDYFVNHKRFSGSSRKLSLESSGSITKSDSGKRIYDVPENQMNVGLKEGYKEIATEYNRNCDNLQVPKQKCQQKFSDASKIRNAANEDIEEPNQFSSATETQNPSTDSSVSLSLLQTADNHDQEPLKGEGFKLLSDRTNISSGKPSEQSLQSLDSSKRNNHCDEKLSPMPLQKVSRSFSHKGINLYKNPIERNENGLASIRRMKLGLAGRKPSFGPLGSSRRLLEDNKENQVPFQTLSHSQLNEHPQKLPLRPIDHTQGSNNQLDLHSEKLSAARSKTLNQSCDDRSDEKQQSTRVHDKESTGGFKQEEEGLPISDTVIVLDSEDSEDENISVRSKLSLARKCFSRKRKGFH</sequence>
<evidence type="ECO:0000313" key="8">
    <source>
        <dbReference type="Proteomes" id="UP001604277"/>
    </source>
</evidence>
<dbReference type="EMBL" id="JBFOLJ010000010">
    <property type="protein sequence ID" value="KAL2500598.1"/>
    <property type="molecule type" value="Genomic_DNA"/>
</dbReference>
<keyword evidence="5" id="KW-0732">Signal</keyword>
<feature type="chain" id="PRO_5044806952" description="UBC core domain-containing protein" evidence="5">
    <location>
        <begin position="29"/>
        <end position="604"/>
    </location>
</feature>
<feature type="compositionally biased region" description="Basic and acidic residues" evidence="4">
    <location>
        <begin position="407"/>
        <end position="418"/>
    </location>
</feature>
<dbReference type="SMART" id="SM00212">
    <property type="entry name" value="UBCc"/>
    <property type="match status" value="1"/>
</dbReference>
<feature type="domain" description="UBC core" evidence="6">
    <location>
        <begin position="55"/>
        <end position="217"/>
    </location>
</feature>